<proteinExistence type="predicted"/>
<dbReference type="EMBL" id="CM000843">
    <property type="protein sequence ID" value="KRH35146.1"/>
    <property type="molecule type" value="Genomic_DNA"/>
</dbReference>
<keyword evidence="3" id="KW-1185">Reference proteome</keyword>
<reference evidence="2" key="2">
    <citation type="submission" date="2018-02" db="UniProtKB">
        <authorList>
            <consortium name="EnsemblPlants"/>
        </authorList>
    </citation>
    <scope>IDENTIFICATION</scope>
    <source>
        <strain evidence="2">Williams 82</strain>
    </source>
</reference>
<protein>
    <submittedName>
        <fullName evidence="1 2">Uncharacterized protein</fullName>
    </submittedName>
</protein>
<evidence type="ECO:0000313" key="3">
    <source>
        <dbReference type="Proteomes" id="UP000008827"/>
    </source>
</evidence>
<reference evidence="1 2" key="1">
    <citation type="journal article" date="2010" name="Nature">
        <title>Genome sequence of the palaeopolyploid soybean.</title>
        <authorList>
            <person name="Schmutz J."/>
            <person name="Cannon S.B."/>
            <person name="Schlueter J."/>
            <person name="Ma J."/>
            <person name="Mitros T."/>
            <person name="Nelson W."/>
            <person name="Hyten D.L."/>
            <person name="Song Q."/>
            <person name="Thelen J.J."/>
            <person name="Cheng J."/>
            <person name="Xu D."/>
            <person name="Hellsten U."/>
            <person name="May G.D."/>
            <person name="Yu Y."/>
            <person name="Sakurai T."/>
            <person name="Umezawa T."/>
            <person name="Bhattacharyya M.K."/>
            <person name="Sandhu D."/>
            <person name="Valliyodan B."/>
            <person name="Lindquist E."/>
            <person name="Peto M."/>
            <person name="Grant D."/>
            <person name="Shu S."/>
            <person name="Goodstein D."/>
            <person name="Barry K."/>
            <person name="Futrell-Griggs M."/>
            <person name="Abernathy B."/>
            <person name="Du J."/>
            <person name="Tian Z."/>
            <person name="Zhu L."/>
            <person name="Gill N."/>
            <person name="Joshi T."/>
            <person name="Libault M."/>
            <person name="Sethuraman A."/>
            <person name="Zhang X.-C."/>
            <person name="Shinozaki K."/>
            <person name="Nguyen H.T."/>
            <person name="Wing R.A."/>
            <person name="Cregan P."/>
            <person name="Specht J."/>
            <person name="Grimwood J."/>
            <person name="Rokhsar D."/>
            <person name="Stacey G."/>
            <person name="Shoemaker R.C."/>
            <person name="Jackson S.A."/>
        </authorList>
    </citation>
    <scope>NUCLEOTIDE SEQUENCE</scope>
    <source>
        <strain evidence="2">cv. Williams 82</strain>
        <tissue evidence="1">Callus</tissue>
    </source>
</reference>
<sequence length="83" mass="9111">MSLTFSIGDPKVGEKAIQRLYWCLPLIGLQLPITQLVYALLEENMAFTSCNPFLIPAPSENQNGSVLVIQGSGNSNSLFLFCF</sequence>
<accession>A0A0R0HXN2</accession>
<dbReference type="EnsemblPlants" id="KRH35146">
    <property type="protein sequence ID" value="KRH35146"/>
    <property type="gene ID" value="GLYMA_10G225000"/>
</dbReference>
<dbReference type="Proteomes" id="UP000008827">
    <property type="component" value="Chromosome 10"/>
</dbReference>
<evidence type="ECO:0000313" key="2">
    <source>
        <dbReference type="EnsemblPlants" id="KRH35146"/>
    </source>
</evidence>
<gene>
    <name evidence="1" type="ORF">GLYMA_10G225000</name>
</gene>
<dbReference type="InParanoid" id="A0A0R0HXN2"/>
<dbReference type="Gramene" id="KRH35146">
    <property type="protein sequence ID" value="KRH35146"/>
    <property type="gene ID" value="GLYMA_10G225000"/>
</dbReference>
<reference evidence="1" key="3">
    <citation type="submission" date="2018-07" db="EMBL/GenBank/DDBJ databases">
        <title>WGS assembly of Glycine max.</title>
        <authorList>
            <person name="Schmutz J."/>
            <person name="Cannon S."/>
            <person name="Schlueter J."/>
            <person name="Ma J."/>
            <person name="Mitros T."/>
            <person name="Nelson W."/>
            <person name="Hyten D."/>
            <person name="Song Q."/>
            <person name="Thelen J."/>
            <person name="Cheng J."/>
            <person name="Xu D."/>
            <person name="Hellsten U."/>
            <person name="May G."/>
            <person name="Yu Y."/>
            <person name="Sakurai T."/>
            <person name="Umezawa T."/>
            <person name="Bhattacharyya M."/>
            <person name="Sandhu D."/>
            <person name="Valliyodan B."/>
            <person name="Lindquist E."/>
            <person name="Peto M."/>
            <person name="Grant D."/>
            <person name="Shu S."/>
            <person name="Goodstein D."/>
            <person name="Barry K."/>
            <person name="Futrell-Griggs M."/>
            <person name="Abernathy B."/>
            <person name="Du J."/>
            <person name="Tian Z."/>
            <person name="Zhu L."/>
            <person name="Gill N."/>
            <person name="Joshi T."/>
            <person name="Libault M."/>
            <person name="Sethuraman A."/>
            <person name="Zhang X."/>
            <person name="Shinozaki K."/>
            <person name="Nguyen H."/>
            <person name="Wing R."/>
            <person name="Cregan P."/>
            <person name="Specht J."/>
            <person name="Grimwood J."/>
            <person name="Rokhsar D."/>
            <person name="Stacey G."/>
            <person name="Shoemaker R."/>
            <person name="Jackson S."/>
        </authorList>
    </citation>
    <scope>NUCLEOTIDE SEQUENCE</scope>
    <source>
        <tissue evidence="1">Callus</tissue>
    </source>
</reference>
<evidence type="ECO:0000313" key="1">
    <source>
        <dbReference type="EMBL" id="KRH35146.1"/>
    </source>
</evidence>
<name>A0A0R0HXN2_SOYBN</name>
<dbReference type="AlphaFoldDB" id="A0A0R0HXN2"/>
<dbReference type="SMR" id="A0A0R0HXN2"/>
<organism evidence="1">
    <name type="scientific">Glycine max</name>
    <name type="common">Soybean</name>
    <name type="synonym">Glycine hispida</name>
    <dbReference type="NCBI Taxonomy" id="3847"/>
    <lineage>
        <taxon>Eukaryota</taxon>
        <taxon>Viridiplantae</taxon>
        <taxon>Streptophyta</taxon>
        <taxon>Embryophyta</taxon>
        <taxon>Tracheophyta</taxon>
        <taxon>Spermatophyta</taxon>
        <taxon>Magnoliopsida</taxon>
        <taxon>eudicotyledons</taxon>
        <taxon>Gunneridae</taxon>
        <taxon>Pentapetalae</taxon>
        <taxon>rosids</taxon>
        <taxon>fabids</taxon>
        <taxon>Fabales</taxon>
        <taxon>Fabaceae</taxon>
        <taxon>Papilionoideae</taxon>
        <taxon>50 kb inversion clade</taxon>
        <taxon>NPAAA clade</taxon>
        <taxon>indigoferoid/millettioid clade</taxon>
        <taxon>Phaseoleae</taxon>
        <taxon>Glycine</taxon>
        <taxon>Glycine subgen. Soja</taxon>
    </lineage>
</organism>